<evidence type="ECO:0000313" key="2">
    <source>
        <dbReference type="Proteomes" id="UP000288805"/>
    </source>
</evidence>
<proteinExistence type="predicted"/>
<name>A0A438DPP5_VITVI</name>
<evidence type="ECO:0000313" key="1">
    <source>
        <dbReference type="EMBL" id="RVW37410.1"/>
    </source>
</evidence>
<dbReference type="AlphaFoldDB" id="A0A438DPP5"/>
<dbReference type="EMBL" id="QGNW01001539">
    <property type="protein sequence ID" value="RVW37410.1"/>
    <property type="molecule type" value="Genomic_DNA"/>
</dbReference>
<reference evidence="1 2" key="1">
    <citation type="journal article" date="2018" name="PLoS Genet.">
        <title>Population sequencing reveals clonal diversity and ancestral inbreeding in the grapevine cultivar Chardonnay.</title>
        <authorList>
            <person name="Roach M.J."/>
            <person name="Johnson D.L."/>
            <person name="Bohlmann J."/>
            <person name="van Vuuren H.J."/>
            <person name="Jones S.J."/>
            <person name="Pretorius I.S."/>
            <person name="Schmidt S.A."/>
            <person name="Borneman A.R."/>
        </authorList>
    </citation>
    <scope>NUCLEOTIDE SEQUENCE [LARGE SCALE GENOMIC DNA]</scope>
    <source>
        <strain evidence="2">cv. Chardonnay</strain>
        <tissue evidence="1">Leaf</tissue>
    </source>
</reference>
<gene>
    <name evidence="1" type="ORF">CK203_081657</name>
</gene>
<accession>A0A438DPP5</accession>
<organism evidence="1 2">
    <name type="scientific">Vitis vinifera</name>
    <name type="common">Grape</name>
    <dbReference type="NCBI Taxonomy" id="29760"/>
    <lineage>
        <taxon>Eukaryota</taxon>
        <taxon>Viridiplantae</taxon>
        <taxon>Streptophyta</taxon>
        <taxon>Embryophyta</taxon>
        <taxon>Tracheophyta</taxon>
        <taxon>Spermatophyta</taxon>
        <taxon>Magnoliopsida</taxon>
        <taxon>eudicotyledons</taxon>
        <taxon>Gunneridae</taxon>
        <taxon>Pentapetalae</taxon>
        <taxon>rosids</taxon>
        <taxon>Vitales</taxon>
        <taxon>Vitaceae</taxon>
        <taxon>Viteae</taxon>
        <taxon>Vitis</taxon>
    </lineage>
</organism>
<dbReference type="SUPFAM" id="SSF56112">
    <property type="entry name" value="Protein kinase-like (PK-like)"/>
    <property type="match status" value="1"/>
</dbReference>
<protein>
    <submittedName>
        <fullName evidence="1">Uncharacterized protein</fullName>
    </submittedName>
</protein>
<dbReference type="InterPro" id="IPR011009">
    <property type="entry name" value="Kinase-like_dom_sf"/>
</dbReference>
<dbReference type="Proteomes" id="UP000288805">
    <property type="component" value="Unassembled WGS sequence"/>
</dbReference>
<dbReference type="Gene3D" id="1.10.510.10">
    <property type="entry name" value="Transferase(Phosphotransferase) domain 1"/>
    <property type="match status" value="1"/>
</dbReference>
<sequence length="108" mass="12236">MHRVVRLKNVGLTVLASRGSKEPNNALAPKWVFNLLITSKANVYSYGIKVLEMVTGKSPTAIPNTDAQRETEQRGLIKWVSDRMNESIARGRELKTPWTCGARRMRLR</sequence>
<comment type="caution">
    <text evidence="1">The sequence shown here is derived from an EMBL/GenBank/DDBJ whole genome shotgun (WGS) entry which is preliminary data.</text>
</comment>